<protein>
    <recommendedName>
        <fullName evidence="4">F-box domain-containing protein</fullName>
    </recommendedName>
</protein>
<organism evidence="2 3">
    <name type="scientific">Teratosphaeria destructans</name>
    <dbReference type="NCBI Taxonomy" id="418781"/>
    <lineage>
        <taxon>Eukaryota</taxon>
        <taxon>Fungi</taxon>
        <taxon>Dikarya</taxon>
        <taxon>Ascomycota</taxon>
        <taxon>Pezizomycotina</taxon>
        <taxon>Dothideomycetes</taxon>
        <taxon>Dothideomycetidae</taxon>
        <taxon>Mycosphaerellales</taxon>
        <taxon>Teratosphaeriaceae</taxon>
        <taxon>Teratosphaeria</taxon>
    </lineage>
</organism>
<sequence length="303" mass="34518">MSDYGSDIEEWTADVLLAVDDTEYGSEVDDAVAKDLETKATAMFARERALELTRYRLRAPIELPRQTQADRPSPENPHIFISDYHQQTGSAFLQLPPELRNSIYATIFEDTTCQLGVVRYRCSHPVAILLACKQTHFEAVGLFYHQAHFIATDYYTLRRCLLKIPVAKRSLSRRVGLHSLDLRRGYDWGDLDQYAGIAEADIDRARHAFEADTRLQVRPSTIEASFLTPAGVESWSERPLLDFEKLQNKSAAPLALQDLPRTDYQSLALDDMPDRNDEDNASDNDDERERRQPIGGQNILCLR</sequence>
<reference evidence="2 3" key="2">
    <citation type="journal article" date="2021" name="Curr. Genet.">
        <title>Genetic response to nitrogen starvation in the aggressive Eucalyptus foliar pathogen Teratosphaeria destructans.</title>
        <authorList>
            <person name="Havenga M."/>
            <person name="Wingfield B.D."/>
            <person name="Wingfield M.J."/>
            <person name="Dreyer L.L."/>
            <person name="Roets F."/>
            <person name="Aylward J."/>
        </authorList>
    </citation>
    <scope>NUCLEOTIDE SEQUENCE [LARGE SCALE GENOMIC DNA]</scope>
    <source>
        <strain evidence="2">CMW44962</strain>
    </source>
</reference>
<evidence type="ECO:0000313" key="3">
    <source>
        <dbReference type="Proteomes" id="UP001138500"/>
    </source>
</evidence>
<accession>A0A9W7SSX8</accession>
<comment type="caution">
    <text evidence="2">The sequence shown here is derived from an EMBL/GenBank/DDBJ whole genome shotgun (WGS) entry which is preliminary data.</text>
</comment>
<feature type="compositionally biased region" description="Acidic residues" evidence="1">
    <location>
        <begin position="276"/>
        <end position="286"/>
    </location>
</feature>
<dbReference type="Proteomes" id="UP001138500">
    <property type="component" value="Unassembled WGS sequence"/>
</dbReference>
<feature type="region of interest" description="Disordered" evidence="1">
    <location>
        <begin position="268"/>
        <end position="303"/>
    </location>
</feature>
<gene>
    <name evidence="2" type="ORF">Tdes44962_MAKER02691</name>
</gene>
<evidence type="ECO:0000313" key="2">
    <source>
        <dbReference type="EMBL" id="KAH9827937.1"/>
    </source>
</evidence>
<proteinExistence type="predicted"/>
<evidence type="ECO:0000256" key="1">
    <source>
        <dbReference type="SAM" id="MobiDB-lite"/>
    </source>
</evidence>
<dbReference type="PANTHER" id="PTHR38790">
    <property type="entry name" value="2EXR DOMAIN-CONTAINING PROTEIN-RELATED"/>
    <property type="match status" value="1"/>
</dbReference>
<name>A0A9W7SSX8_9PEZI</name>
<reference evidence="2 3" key="1">
    <citation type="journal article" date="2018" name="IMA Fungus">
        <title>IMA Genome-F 10: Nine draft genome sequences of Claviceps purpurea s.lat., including C. arundinis, C. humidiphila, and C. cf. spartinae, pseudomolecules for the pitch canker pathogen Fusarium circinatum, draft genome of Davidsoniella eucalypti, Grosmannia galeiformis, Quambalaria eucalypti, and Teratosphaeria destructans.</title>
        <authorList>
            <person name="Wingfield B.D."/>
            <person name="Liu M."/>
            <person name="Nguyen H.D."/>
            <person name="Lane F.A."/>
            <person name="Morgan S.W."/>
            <person name="De Vos L."/>
            <person name="Wilken P.M."/>
            <person name="Duong T.A."/>
            <person name="Aylward J."/>
            <person name="Coetzee M.P."/>
            <person name="Dadej K."/>
            <person name="De Beer Z.W."/>
            <person name="Findlay W."/>
            <person name="Havenga M."/>
            <person name="Kolarik M."/>
            <person name="Menzies J.G."/>
            <person name="Naidoo K."/>
            <person name="Pochopski O."/>
            <person name="Shoukouhi P."/>
            <person name="Santana Q.C."/>
            <person name="Seifert K.A."/>
            <person name="Soal N."/>
            <person name="Steenkamp E.T."/>
            <person name="Tatham C.T."/>
            <person name="van der Nest M.A."/>
            <person name="Wingfield M.J."/>
        </authorList>
    </citation>
    <scope>NUCLEOTIDE SEQUENCE [LARGE SCALE GENOMIC DNA]</scope>
    <source>
        <strain evidence="2">CMW44962</strain>
    </source>
</reference>
<dbReference type="EMBL" id="RIBY02001845">
    <property type="protein sequence ID" value="KAH9827937.1"/>
    <property type="molecule type" value="Genomic_DNA"/>
</dbReference>
<evidence type="ECO:0008006" key="4">
    <source>
        <dbReference type="Google" id="ProtNLM"/>
    </source>
</evidence>
<dbReference type="OrthoDB" id="4133832at2759"/>
<dbReference type="AlphaFoldDB" id="A0A9W7SSX8"/>
<keyword evidence="3" id="KW-1185">Reference proteome</keyword>